<dbReference type="AlphaFoldDB" id="A0ABD3XX65"/>
<dbReference type="Pfam" id="PF00531">
    <property type="entry name" value="Death"/>
    <property type="match status" value="1"/>
</dbReference>
<evidence type="ECO:0000259" key="1">
    <source>
        <dbReference type="PROSITE" id="PS50017"/>
    </source>
</evidence>
<reference evidence="2 3" key="1">
    <citation type="submission" date="2024-11" db="EMBL/GenBank/DDBJ databases">
        <title>Chromosome-level genome assembly of the freshwater bivalve Anodonta woodiana.</title>
        <authorList>
            <person name="Chen X."/>
        </authorList>
    </citation>
    <scope>NUCLEOTIDE SEQUENCE [LARGE SCALE GENOMIC DNA]</scope>
    <source>
        <strain evidence="2">MN2024</strain>
        <tissue evidence="2">Gills</tissue>
    </source>
</reference>
<dbReference type="SUPFAM" id="SSF47986">
    <property type="entry name" value="DEATH domain"/>
    <property type="match status" value="1"/>
</dbReference>
<protein>
    <recommendedName>
        <fullName evidence="1">Death domain-containing protein</fullName>
    </recommendedName>
</protein>
<keyword evidence="3" id="KW-1185">Reference proteome</keyword>
<dbReference type="EMBL" id="JBJQND010000001">
    <property type="protein sequence ID" value="KAL3890766.1"/>
    <property type="molecule type" value="Genomic_DNA"/>
</dbReference>
<dbReference type="Proteomes" id="UP001634394">
    <property type="component" value="Unassembled WGS sequence"/>
</dbReference>
<name>A0ABD3XX65_SINWO</name>
<feature type="domain" description="Death" evidence="1">
    <location>
        <begin position="283"/>
        <end position="354"/>
    </location>
</feature>
<dbReference type="InterPro" id="IPR000488">
    <property type="entry name" value="Death_dom"/>
</dbReference>
<gene>
    <name evidence="2" type="ORF">ACJMK2_003044</name>
</gene>
<organism evidence="2 3">
    <name type="scientific">Sinanodonta woodiana</name>
    <name type="common">Chinese pond mussel</name>
    <name type="synonym">Anodonta woodiana</name>
    <dbReference type="NCBI Taxonomy" id="1069815"/>
    <lineage>
        <taxon>Eukaryota</taxon>
        <taxon>Metazoa</taxon>
        <taxon>Spiralia</taxon>
        <taxon>Lophotrochozoa</taxon>
        <taxon>Mollusca</taxon>
        <taxon>Bivalvia</taxon>
        <taxon>Autobranchia</taxon>
        <taxon>Heteroconchia</taxon>
        <taxon>Palaeoheterodonta</taxon>
        <taxon>Unionida</taxon>
        <taxon>Unionoidea</taxon>
        <taxon>Unionidae</taxon>
        <taxon>Unioninae</taxon>
        <taxon>Sinanodonta</taxon>
    </lineage>
</organism>
<dbReference type="CDD" id="cd01670">
    <property type="entry name" value="Death"/>
    <property type="match status" value="1"/>
</dbReference>
<accession>A0ABD3XX65</accession>
<proteinExistence type="predicted"/>
<dbReference type="PROSITE" id="PS50017">
    <property type="entry name" value="DEATH_DOMAIN"/>
    <property type="match status" value="1"/>
</dbReference>
<comment type="caution">
    <text evidence="2">The sequence shown here is derived from an EMBL/GenBank/DDBJ whole genome shotgun (WGS) entry which is preliminary data.</text>
</comment>
<evidence type="ECO:0000313" key="2">
    <source>
        <dbReference type="EMBL" id="KAL3890766.1"/>
    </source>
</evidence>
<dbReference type="InterPro" id="IPR011029">
    <property type="entry name" value="DEATH-like_dom_sf"/>
</dbReference>
<sequence>MEIEGRLGIPNDEFLKAADELYFHSNASIVRVVAKQRADNPYRLMIQCVRRDQVSLCLNELERKGYNIGPDTSKEFVLIDGQAISVRSSGNITMTPYSEVKLIFHAYMDTAKEEVTLQAKDEYKQKEFEGYVGNLQFEILKDNREGTLFIKTSGSLPINLPKRTIERPRTARTCIRFPHYPKDGTWLQVIFSLGSRREMENIRRRAATRCETPHNEYEICEIILQDWMKSKPVQDDKIKPILWALEDCHRMALSDECKKFIHIHTKYLSDECMSEMAKKITNDWSSLARKLGLSEEDITSCKNGSEGSQEDEAFTMLCKWRVSEAVVNSGIDVFNDLLGILETMQNLNGLKEYVRHTLNLISKE</sequence>
<dbReference type="Gene3D" id="1.10.533.10">
    <property type="entry name" value="Death Domain, Fas"/>
    <property type="match status" value="1"/>
</dbReference>
<evidence type="ECO:0000313" key="3">
    <source>
        <dbReference type="Proteomes" id="UP001634394"/>
    </source>
</evidence>